<evidence type="ECO:0000259" key="1">
    <source>
        <dbReference type="PROSITE" id="PS51406"/>
    </source>
</evidence>
<dbReference type="EMBL" id="UYJE01010554">
    <property type="protein sequence ID" value="VDI84276.1"/>
    <property type="molecule type" value="Genomic_DNA"/>
</dbReference>
<sequence length="125" mass="14278">NENIHKIVAGTNYSLRIDMEQVDNITAFAVYETFNISDESSYYTLTVSDYSGNASDALRDCSNLKFSTSDKIGGWWHNDNFPCYLSNLNNRYAYLGWSKLTLQNGSPLKYVSMKIKRLLLHVSET</sequence>
<keyword evidence="3" id="KW-1185">Reference proteome</keyword>
<dbReference type="GO" id="GO:0005615">
    <property type="term" value="C:extracellular space"/>
    <property type="evidence" value="ECO:0007669"/>
    <property type="project" value="TreeGrafter"/>
</dbReference>
<protein>
    <recommendedName>
        <fullName evidence="1">Fibrinogen C-terminal domain-containing protein</fullName>
    </recommendedName>
</protein>
<dbReference type="Gene3D" id="3.90.215.10">
    <property type="entry name" value="Gamma Fibrinogen, chain A, domain 1"/>
    <property type="match status" value="1"/>
</dbReference>
<dbReference type="PANTHER" id="PTHR19143">
    <property type="entry name" value="FIBRINOGEN/TENASCIN/ANGIOPOEITIN"/>
    <property type="match status" value="1"/>
</dbReference>
<organism evidence="2 3">
    <name type="scientific">Mytilus galloprovincialis</name>
    <name type="common">Mediterranean mussel</name>
    <dbReference type="NCBI Taxonomy" id="29158"/>
    <lineage>
        <taxon>Eukaryota</taxon>
        <taxon>Metazoa</taxon>
        <taxon>Spiralia</taxon>
        <taxon>Lophotrochozoa</taxon>
        <taxon>Mollusca</taxon>
        <taxon>Bivalvia</taxon>
        <taxon>Autobranchia</taxon>
        <taxon>Pteriomorphia</taxon>
        <taxon>Mytilida</taxon>
        <taxon>Mytiloidea</taxon>
        <taxon>Mytilidae</taxon>
        <taxon>Mytilinae</taxon>
        <taxon>Mytilus</taxon>
    </lineage>
</organism>
<comment type="caution">
    <text evidence="2">The sequence shown here is derived from an EMBL/GenBank/DDBJ whole genome shotgun (WGS) entry which is preliminary data.</text>
</comment>
<dbReference type="InterPro" id="IPR036056">
    <property type="entry name" value="Fibrinogen-like_C"/>
</dbReference>
<feature type="domain" description="Fibrinogen C-terminal" evidence="1">
    <location>
        <begin position="1"/>
        <end position="119"/>
    </location>
</feature>
<feature type="non-terminal residue" evidence="2">
    <location>
        <position position="125"/>
    </location>
</feature>
<dbReference type="SUPFAM" id="SSF56496">
    <property type="entry name" value="Fibrinogen C-terminal domain-like"/>
    <property type="match status" value="1"/>
</dbReference>
<dbReference type="InterPro" id="IPR014716">
    <property type="entry name" value="Fibrinogen_a/b/g_C_1"/>
</dbReference>
<dbReference type="OrthoDB" id="6275059at2759"/>
<accession>A0A8B6HUU7</accession>
<evidence type="ECO:0000313" key="2">
    <source>
        <dbReference type="EMBL" id="VDI84276.1"/>
    </source>
</evidence>
<dbReference type="InterPro" id="IPR002181">
    <property type="entry name" value="Fibrinogen_a/b/g_C_dom"/>
</dbReference>
<dbReference type="InterPro" id="IPR050373">
    <property type="entry name" value="Fibrinogen_C-term_domain"/>
</dbReference>
<name>A0A8B6HUU7_MYTGA</name>
<evidence type="ECO:0000313" key="3">
    <source>
        <dbReference type="Proteomes" id="UP000596742"/>
    </source>
</evidence>
<reference evidence="2" key="1">
    <citation type="submission" date="2018-11" db="EMBL/GenBank/DDBJ databases">
        <authorList>
            <person name="Alioto T."/>
            <person name="Alioto T."/>
        </authorList>
    </citation>
    <scope>NUCLEOTIDE SEQUENCE</scope>
</reference>
<dbReference type="AlphaFoldDB" id="A0A8B6HUU7"/>
<dbReference type="PROSITE" id="PS51406">
    <property type="entry name" value="FIBRINOGEN_C_2"/>
    <property type="match status" value="1"/>
</dbReference>
<dbReference type="Proteomes" id="UP000596742">
    <property type="component" value="Unassembled WGS sequence"/>
</dbReference>
<proteinExistence type="predicted"/>
<dbReference type="SMART" id="SM00186">
    <property type="entry name" value="FBG"/>
    <property type="match status" value="1"/>
</dbReference>
<dbReference type="Pfam" id="PF00147">
    <property type="entry name" value="Fibrinogen_C"/>
    <property type="match status" value="1"/>
</dbReference>
<gene>
    <name evidence="2" type="ORF">MGAL_10B021208</name>
</gene>